<evidence type="ECO:0000313" key="2">
    <source>
        <dbReference type="EMBL" id="GJT86563.1"/>
    </source>
</evidence>
<feature type="coiled-coil region" evidence="1">
    <location>
        <begin position="6"/>
        <end position="51"/>
    </location>
</feature>
<sequence>MMREWMTRQMEANEDIKNQVVELENRINQGLRNHQGIIQNLERQFEYLEKIQPSESFPHAVLLNHVGDKELNSIDGIGIRVLTKKEIKKDDMGLPKEPNKEWNLNEKVISYNK</sequence>
<protein>
    <submittedName>
        <fullName evidence="2">Uncharacterized protein</fullName>
    </submittedName>
</protein>
<reference evidence="2" key="2">
    <citation type="submission" date="2022-01" db="EMBL/GenBank/DDBJ databases">
        <authorList>
            <person name="Yamashiro T."/>
            <person name="Shiraishi A."/>
            <person name="Satake H."/>
            <person name="Nakayama K."/>
        </authorList>
    </citation>
    <scope>NUCLEOTIDE SEQUENCE</scope>
</reference>
<dbReference type="EMBL" id="BQNB010019558">
    <property type="protein sequence ID" value="GJT86563.1"/>
    <property type="molecule type" value="Genomic_DNA"/>
</dbReference>
<keyword evidence="1" id="KW-0175">Coiled coil</keyword>
<accession>A0ABQ5HF95</accession>
<dbReference type="Proteomes" id="UP001151760">
    <property type="component" value="Unassembled WGS sequence"/>
</dbReference>
<evidence type="ECO:0000313" key="3">
    <source>
        <dbReference type="Proteomes" id="UP001151760"/>
    </source>
</evidence>
<keyword evidence="3" id="KW-1185">Reference proteome</keyword>
<organism evidence="2 3">
    <name type="scientific">Tanacetum coccineum</name>
    <dbReference type="NCBI Taxonomy" id="301880"/>
    <lineage>
        <taxon>Eukaryota</taxon>
        <taxon>Viridiplantae</taxon>
        <taxon>Streptophyta</taxon>
        <taxon>Embryophyta</taxon>
        <taxon>Tracheophyta</taxon>
        <taxon>Spermatophyta</taxon>
        <taxon>Magnoliopsida</taxon>
        <taxon>eudicotyledons</taxon>
        <taxon>Gunneridae</taxon>
        <taxon>Pentapetalae</taxon>
        <taxon>asterids</taxon>
        <taxon>campanulids</taxon>
        <taxon>Asterales</taxon>
        <taxon>Asteraceae</taxon>
        <taxon>Asteroideae</taxon>
        <taxon>Anthemideae</taxon>
        <taxon>Anthemidinae</taxon>
        <taxon>Tanacetum</taxon>
    </lineage>
</organism>
<gene>
    <name evidence="2" type="ORF">Tco_1068280</name>
</gene>
<proteinExistence type="predicted"/>
<comment type="caution">
    <text evidence="2">The sequence shown here is derived from an EMBL/GenBank/DDBJ whole genome shotgun (WGS) entry which is preliminary data.</text>
</comment>
<evidence type="ECO:0000256" key="1">
    <source>
        <dbReference type="SAM" id="Coils"/>
    </source>
</evidence>
<name>A0ABQ5HF95_9ASTR</name>
<reference evidence="2" key="1">
    <citation type="journal article" date="2022" name="Int. J. Mol. Sci.">
        <title>Draft Genome of Tanacetum Coccineum: Genomic Comparison of Closely Related Tanacetum-Family Plants.</title>
        <authorList>
            <person name="Yamashiro T."/>
            <person name="Shiraishi A."/>
            <person name="Nakayama K."/>
            <person name="Satake H."/>
        </authorList>
    </citation>
    <scope>NUCLEOTIDE SEQUENCE</scope>
</reference>